<dbReference type="InterPro" id="IPR020472">
    <property type="entry name" value="WD40_PAC1"/>
</dbReference>
<dbReference type="PROSITE" id="PS50011">
    <property type="entry name" value="PROTEIN_KINASE_DOM"/>
    <property type="match status" value="1"/>
</dbReference>
<dbReference type="InterPro" id="IPR036322">
    <property type="entry name" value="WD40_repeat_dom_sf"/>
</dbReference>
<organism evidence="10 11">
    <name type="scientific">Novipirellula caenicola</name>
    <dbReference type="NCBI Taxonomy" id="1536901"/>
    <lineage>
        <taxon>Bacteria</taxon>
        <taxon>Pseudomonadati</taxon>
        <taxon>Planctomycetota</taxon>
        <taxon>Planctomycetia</taxon>
        <taxon>Pirellulales</taxon>
        <taxon>Pirellulaceae</taxon>
        <taxon>Novipirellula</taxon>
    </lineage>
</organism>
<gene>
    <name evidence="10" type="primary">pknD_52</name>
    <name evidence="10" type="ORF">Rcae01_06419</name>
</gene>
<name>A0ABP9W427_9BACT</name>
<dbReference type="InterPro" id="IPR011009">
    <property type="entry name" value="Kinase-like_dom_sf"/>
</dbReference>
<sequence length="740" mass="80941">MDFLFLTPSRAGERLEKRVFSANPHFNWSRQRAKVWLTKWTPAAPFVQSIAIARTTHPLLRSEPLHPRAFVIMNPQHPSCDLDEVAGDFSEDSGLSVKHTSGSDLPQWLTGHPRYRVLRKIGAGGMGDVYLAMHLVLNRTVALKVIRRNGRGQPQGERRFRREMQAIARLSHPNIVTAYDAEPMGEMTVLVMEYLEGETLSEYLGRAGGCSLSEANAMIKQVASALGHAHQRGLIHRDVKPQNIIRGTDGKVKVLDFGLSQMCSFGDDEDDLSDGTLCDSETYKDETDVHETSTLTSPGSCIGTPEFRSPEQTAGAAVDLRSDLYGLGAVYSYLLLGREASRMLRAAFATGHGDTAMDEMGVAKSAAIILRKTLATDPSERYCSAAEFIAALNQLHAPESMLTRRRIGGAAGLACTIGLLLVIVFLFNRGGEATHAAASSDFENASDAREPVIAWPGANVYVTDFSPDGRSILGAGDAGMRVWDIDSRKLIHEYRGHDGYVNAAAFSPDGKIILSGGWHDKTVVVWDSQTHQELLRLSGHSGGVTRVDASEDGRYLLSASDDHTLRVWDRSSGELVSVLRGHSRVCGGQFSSDSTQVLSFSHDGTARLWDAETGEATHEFVGHQGRLAGCEFGNVPGTVITWSYDKSLRVWDIESQRELSQRDLWPDSPEPPQAVQVFPQHNLILSNHGLPSLWITPLDRGTIGSRQLAKNTLRGFSIRSDGRLAAAGVYHGGVHLYELP</sequence>
<evidence type="ECO:0000256" key="4">
    <source>
        <dbReference type="ARBA" id="ARBA00022741"/>
    </source>
</evidence>
<evidence type="ECO:0000256" key="7">
    <source>
        <dbReference type="PROSITE-ProRule" id="PRU00221"/>
    </source>
</evidence>
<evidence type="ECO:0000256" key="2">
    <source>
        <dbReference type="ARBA" id="ARBA00022679"/>
    </source>
</evidence>
<evidence type="ECO:0000259" key="9">
    <source>
        <dbReference type="PROSITE" id="PS50011"/>
    </source>
</evidence>
<dbReference type="InterPro" id="IPR015943">
    <property type="entry name" value="WD40/YVTN_repeat-like_dom_sf"/>
</dbReference>
<keyword evidence="1 7" id="KW-0853">WD repeat</keyword>
<feature type="repeat" description="WD" evidence="7">
    <location>
        <begin position="537"/>
        <end position="578"/>
    </location>
</feature>
<dbReference type="SMART" id="SM00220">
    <property type="entry name" value="S_TKc"/>
    <property type="match status" value="1"/>
</dbReference>
<dbReference type="PROSITE" id="PS50294">
    <property type="entry name" value="WD_REPEATS_REGION"/>
    <property type="match status" value="3"/>
</dbReference>
<dbReference type="PROSITE" id="PS50082">
    <property type="entry name" value="WD_REPEATS_2"/>
    <property type="match status" value="4"/>
</dbReference>
<evidence type="ECO:0000256" key="1">
    <source>
        <dbReference type="ARBA" id="ARBA00022574"/>
    </source>
</evidence>
<dbReference type="PROSITE" id="PS00107">
    <property type="entry name" value="PROTEIN_KINASE_ATP"/>
    <property type="match status" value="1"/>
</dbReference>
<keyword evidence="2" id="KW-0808">Transferase</keyword>
<feature type="domain" description="Protein kinase" evidence="9">
    <location>
        <begin position="115"/>
        <end position="402"/>
    </location>
</feature>
<dbReference type="SUPFAM" id="SSF56112">
    <property type="entry name" value="Protein kinase-like (PK-like)"/>
    <property type="match status" value="1"/>
</dbReference>
<proteinExistence type="predicted"/>
<dbReference type="SUPFAM" id="SSF50978">
    <property type="entry name" value="WD40 repeat-like"/>
    <property type="match status" value="1"/>
</dbReference>
<protein>
    <submittedName>
        <fullName evidence="10">Serine/threonine-protein kinase PknD</fullName>
    </submittedName>
</protein>
<keyword evidence="4 8" id="KW-0547">Nucleotide-binding</keyword>
<accession>A0ABP9W427</accession>
<dbReference type="SMART" id="SM00320">
    <property type="entry name" value="WD40"/>
    <property type="match status" value="5"/>
</dbReference>
<keyword evidence="6 8" id="KW-0067">ATP-binding</keyword>
<feature type="repeat" description="WD" evidence="7">
    <location>
        <begin position="494"/>
        <end position="536"/>
    </location>
</feature>
<keyword evidence="11" id="KW-1185">Reference proteome</keyword>
<dbReference type="InterPro" id="IPR017441">
    <property type="entry name" value="Protein_kinase_ATP_BS"/>
</dbReference>
<keyword evidence="3" id="KW-0677">Repeat</keyword>
<evidence type="ECO:0000313" key="11">
    <source>
        <dbReference type="Proteomes" id="UP001416858"/>
    </source>
</evidence>
<dbReference type="CDD" id="cd00200">
    <property type="entry name" value="WD40"/>
    <property type="match status" value="1"/>
</dbReference>
<feature type="binding site" evidence="8">
    <location>
        <position position="144"/>
    </location>
    <ligand>
        <name>ATP</name>
        <dbReference type="ChEBI" id="CHEBI:30616"/>
    </ligand>
</feature>
<evidence type="ECO:0000256" key="5">
    <source>
        <dbReference type="ARBA" id="ARBA00022777"/>
    </source>
</evidence>
<dbReference type="InterPro" id="IPR000719">
    <property type="entry name" value="Prot_kinase_dom"/>
</dbReference>
<feature type="repeat" description="WD" evidence="7">
    <location>
        <begin position="620"/>
        <end position="661"/>
    </location>
</feature>
<dbReference type="InterPro" id="IPR001680">
    <property type="entry name" value="WD40_rpt"/>
</dbReference>
<comment type="caution">
    <text evidence="10">The sequence shown here is derived from an EMBL/GenBank/DDBJ whole genome shotgun (WGS) entry which is preliminary data.</text>
</comment>
<evidence type="ECO:0000313" key="10">
    <source>
        <dbReference type="EMBL" id="GAA5510907.1"/>
    </source>
</evidence>
<dbReference type="CDD" id="cd14014">
    <property type="entry name" value="STKc_PknB_like"/>
    <property type="match status" value="1"/>
</dbReference>
<reference evidence="10 11" key="1">
    <citation type="submission" date="2024-02" db="EMBL/GenBank/DDBJ databases">
        <title>Rhodopirellula caenicola NBRC 110016.</title>
        <authorList>
            <person name="Ichikawa N."/>
            <person name="Katano-Makiyama Y."/>
            <person name="Hidaka K."/>
        </authorList>
    </citation>
    <scope>NUCLEOTIDE SEQUENCE [LARGE SCALE GENOMIC DNA]</scope>
    <source>
        <strain evidence="10 11">NBRC 110016</strain>
    </source>
</reference>
<dbReference type="Pfam" id="PF00400">
    <property type="entry name" value="WD40"/>
    <property type="match status" value="3"/>
</dbReference>
<dbReference type="Proteomes" id="UP001416858">
    <property type="component" value="Unassembled WGS sequence"/>
</dbReference>
<dbReference type="Gene3D" id="2.130.10.10">
    <property type="entry name" value="YVTN repeat-like/Quinoprotein amine dehydrogenase"/>
    <property type="match status" value="2"/>
</dbReference>
<evidence type="ECO:0000256" key="8">
    <source>
        <dbReference type="PROSITE-ProRule" id="PRU10141"/>
    </source>
</evidence>
<dbReference type="PRINTS" id="PR00320">
    <property type="entry name" value="GPROTEINBRPT"/>
</dbReference>
<dbReference type="Gene3D" id="1.10.510.10">
    <property type="entry name" value="Transferase(Phosphotransferase) domain 1"/>
    <property type="match status" value="1"/>
</dbReference>
<dbReference type="PANTHER" id="PTHR43289">
    <property type="entry name" value="MITOGEN-ACTIVATED PROTEIN KINASE KINASE KINASE 20-RELATED"/>
    <property type="match status" value="1"/>
</dbReference>
<keyword evidence="5 10" id="KW-0418">Kinase</keyword>
<evidence type="ECO:0000256" key="3">
    <source>
        <dbReference type="ARBA" id="ARBA00022737"/>
    </source>
</evidence>
<dbReference type="Gene3D" id="3.30.200.20">
    <property type="entry name" value="Phosphorylase Kinase, domain 1"/>
    <property type="match status" value="1"/>
</dbReference>
<dbReference type="GO" id="GO:0016301">
    <property type="term" value="F:kinase activity"/>
    <property type="evidence" value="ECO:0007669"/>
    <property type="project" value="UniProtKB-KW"/>
</dbReference>
<dbReference type="PANTHER" id="PTHR43289:SF6">
    <property type="entry name" value="SERINE_THREONINE-PROTEIN KINASE NEKL-3"/>
    <property type="match status" value="1"/>
</dbReference>
<dbReference type="EMBL" id="BAABRO010000030">
    <property type="protein sequence ID" value="GAA5510907.1"/>
    <property type="molecule type" value="Genomic_DNA"/>
</dbReference>
<evidence type="ECO:0000256" key="6">
    <source>
        <dbReference type="ARBA" id="ARBA00022840"/>
    </source>
</evidence>
<feature type="repeat" description="WD" evidence="7">
    <location>
        <begin position="590"/>
        <end position="619"/>
    </location>
</feature>
<dbReference type="Pfam" id="PF00069">
    <property type="entry name" value="Pkinase"/>
    <property type="match status" value="1"/>
</dbReference>